<keyword evidence="2" id="KW-1185">Reference proteome</keyword>
<protein>
    <recommendedName>
        <fullName evidence="3">DUF4304 domain-containing protein</fullName>
    </recommendedName>
</protein>
<dbReference type="Proteomes" id="UP000198251">
    <property type="component" value="Chromosome I"/>
</dbReference>
<evidence type="ECO:0000313" key="2">
    <source>
        <dbReference type="Proteomes" id="UP000198251"/>
    </source>
</evidence>
<sequence length="208" mass="23492">MSLQALFNNFVKGVAEQLAEYGFDQGKGRVFRRYSPTGDALVIEIQMSDHASKAEKVFYINVGLVLAPAWEHARQRYRLPASEQPRPLHAIWEHRIGFTTFSGGDQWRIADEAGAAEVSARVRRRLDEAVAELLPLLDREKFLAVADRREFLGAGGWRVRAWLLAEQGPSPELEHLLFTERPAHTHKSPMIQGIWNYANSRSRAADSG</sequence>
<dbReference type="GeneID" id="95801667"/>
<dbReference type="AlphaFoldDB" id="A0A1C5G7B6"/>
<name>A0A1C5G7B6_MICEH</name>
<dbReference type="EMBL" id="LT607733">
    <property type="protein sequence ID" value="SCG15597.1"/>
    <property type="molecule type" value="Genomic_DNA"/>
</dbReference>
<dbReference type="Pfam" id="PF14137">
    <property type="entry name" value="DUF4304"/>
    <property type="match status" value="1"/>
</dbReference>
<evidence type="ECO:0008006" key="3">
    <source>
        <dbReference type="Google" id="ProtNLM"/>
    </source>
</evidence>
<reference evidence="1 2" key="1">
    <citation type="submission" date="2016-06" db="EMBL/GenBank/DDBJ databases">
        <authorList>
            <person name="Kjaerup R.B."/>
            <person name="Dalgaard T.S."/>
            <person name="Juul-Madsen H.R."/>
        </authorList>
    </citation>
    <scope>NUCLEOTIDE SEQUENCE [LARGE SCALE GENOMIC DNA]</scope>
    <source>
        <strain evidence="1 2">DSM 43913</strain>
    </source>
</reference>
<dbReference type="RefSeq" id="WP_088999607.1">
    <property type="nucleotide sequence ID" value="NZ_LT607733.1"/>
</dbReference>
<accession>A0A1C5G7B6</accession>
<organism evidence="1 2">
    <name type="scientific">Micromonospora echinofusca</name>
    <dbReference type="NCBI Taxonomy" id="47858"/>
    <lineage>
        <taxon>Bacteria</taxon>
        <taxon>Bacillati</taxon>
        <taxon>Actinomycetota</taxon>
        <taxon>Actinomycetes</taxon>
        <taxon>Micromonosporales</taxon>
        <taxon>Micromonosporaceae</taxon>
        <taxon>Micromonospora</taxon>
    </lineage>
</organism>
<gene>
    <name evidence="1" type="ORF">GA0070610_1832</name>
</gene>
<dbReference type="InterPro" id="IPR025412">
    <property type="entry name" value="DUF4304"/>
</dbReference>
<proteinExistence type="predicted"/>
<evidence type="ECO:0000313" key="1">
    <source>
        <dbReference type="EMBL" id="SCG15597.1"/>
    </source>
</evidence>